<name>A0A0B7AIA0_9EUPU</name>
<protein>
    <submittedName>
        <fullName evidence="1">Uncharacterized protein</fullName>
    </submittedName>
</protein>
<organism evidence="1">
    <name type="scientific">Arion vulgaris</name>
    <dbReference type="NCBI Taxonomy" id="1028688"/>
    <lineage>
        <taxon>Eukaryota</taxon>
        <taxon>Metazoa</taxon>
        <taxon>Spiralia</taxon>
        <taxon>Lophotrochozoa</taxon>
        <taxon>Mollusca</taxon>
        <taxon>Gastropoda</taxon>
        <taxon>Heterobranchia</taxon>
        <taxon>Euthyneura</taxon>
        <taxon>Panpulmonata</taxon>
        <taxon>Eupulmonata</taxon>
        <taxon>Stylommatophora</taxon>
        <taxon>Helicina</taxon>
        <taxon>Arionoidea</taxon>
        <taxon>Arionidae</taxon>
        <taxon>Arion</taxon>
    </lineage>
</organism>
<evidence type="ECO:0000313" key="1">
    <source>
        <dbReference type="EMBL" id="CEK80503.1"/>
    </source>
</evidence>
<proteinExistence type="predicted"/>
<reference evidence="1" key="1">
    <citation type="submission" date="2014-12" db="EMBL/GenBank/DDBJ databases">
        <title>Insight into the proteome of Arion vulgaris.</title>
        <authorList>
            <person name="Aradska J."/>
            <person name="Bulat T."/>
            <person name="Smidak R."/>
            <person name="Sarate P."/>
            <person name="Gangsoo J."/>
            <person name="Sialana F."/>
            <person name="Bilban M."/>
            <person name="Lubec G."/>
        </authorList>
    </citation>
    <scope>NUCLEOTIDE SEQUENCE</scope>
    <source>
        <tissue evidence="1">Skin</tissue>
    </source>
</reference>
<dbReference type="AlphaFoldDB" id="A0A0B7AIA0"/>
<dbReference type="EMBL" id="HACG01033638">
    <property type="protein sequence ID" value="CEK80503.1"/>
    <property type="molecule type" value="Transcribed_RNA"/>
</dbReference>
<accession>A0A0B7AIA0</accession>
<gene>
    <name evidence="1" type="primary">ORF121268</name>
</gene>
<sequence>MLQSPSFLAEVQFSDERKENSIHIDRHQILEILSVLTGEWVHSPVIGCESIHVCSHGPTDHLEERILHWEILIQTAQCVLEYVGLLCCSWGWF</sequence>